<organism evidence="1 2">
    <name type="scientific">Teichococcus aerophilus</name>
    <dbReference type="NCBI Taxonomy" id="1224513"/>
    <lineage>
        <taxon>Bacteria</taxon>
        <taxon>Pseudomonadati</taxon>
        <taxon>Pseudomonadota</taxon>
        <taxon>Alphaproteobacteria</taxon>
        <taxon>Acetobacterales</taxon>
        <taxon>Roseomonadaceae</taxon>
        <taxon>Roseomonas</taxon>
    </lineage>
</organism>
<name>A0ABR7RL55_9PROT</name>
<proteinExistence type="predicted"/>
<accession>A0ABR7RL55</accession>
<reference evidence="1 2" key="1">
    <citation type="journal article" date="2013" name="Int. J. Syst. Evol. Microbiol.">
        <title>Roseomonas aerophila sp. nov., isolated from air.</title>
        <authorList>
            <person name="Kim S.J."/>
            <person name="Weon H.Y."/>
            <person name="Ahn J.H."/>
            <person name="Hong S.B."/>
            <person name="Seok S.J."/>
            <person name="Whang K.S."/>
            <person name="Kwon S.W."/>
        </authorList>
    </citation>
    <scope>NUCLEOTIDE SEQUENCE [LARGE SCALE GENOMIC DNA]</scope>
    <source>
        <strain evidence="1 2">NBRC 108923</strain>
    </source>
</reference>
<evidence type="ECO:0000313" key="2">
    <source>
        <dbReference type="Proteomes" id="UP000626026"/>
    </source>
</evidence>
<evidence type="ECO:0000313" key="1">
    <source>
        <dbReference type="EMBL" id="MBC9207319.1"/>
    </source>
</evidence>
<dbReference type="Proteomes" id="UP000626026">
    <property type="component" value="Unassembled WGS sequence"/>
</dbReference>
<protein>
    <submittedName>
        <fullName evidence="1">Uncharacterized protein</fullName>
    </submittedName>
</protein>
<dbReference type="EMBL" id="JACTVA010000015">
    <property type="protein sequence ID" value="MBC9207319.1"/>
    <property type="molecule type" value="Genomic_DNA"/>
</dbReference>
<sequence length="49" mass="5478">MEDLSCVETEIFCDYFDDTFSTEIEVLAPGAEPNFLPGGVAYRRSEQQG</sequence>
<comment type="caution">
    <text evidence="1">The sequence shown here is derived from an EMBL/GenBank/DDBJ whole genome shotgun (WGS) entry which is preliminary data.</text>
</comment>
<keyword evidence="2" id="KW-1185">Reference proteome</keyword>
<gene>
    <name evidence="1" type="ORF">IBL26_10765</name>
</gene>